<evidence type="ECO:0000313" key="3">
    <source>
        <dbReference type="Proteomes" id="UP000053593"/>
    </source>
</evidence>
<accession>A0A0D0AL34</accession>
<evidence type="ECO:0000313" key="2">
    <source>
        <dbReference type="EMBL" id="KIK50950.1"/>
    </source>
</evidence>
<keyword evidence="3" id="KW-1185">Reference proteome</keyword>
<feature type="compositionally biased region" description="Polar residues" evidence="1">
    <location>
        <begin position="176"/>
        <end position="189"/>
    </location>
</feature>
<feature type="region of interest" description="Disordered" evidence="1">
    <location>
        <begin position="1"/>
        <end position="70"/>
    </location>
</feature>
<reference evidence="2 3" key="1">
    <citation type="submission" date="2014-04" db="EMBL/GenBank/DDBJ databases">
        <title>Evolutionary Origins and Diversification of the Mycorrhizal Mutualists.</title>
        <authorList>
            <consortium name="DOE Joint Genome Institute"/>
            <consortium name="Mycorrhizal Genomics Consortium"/>
            <person name="Kohler A."/>
            <person name="Kuo A."/>
            <person name="Nagy L.G."/>
            <person name="Floudas D."/>
            <person name="Copeland A."/>
            <person name="Barry K.W."/>
            <person name="Cichocki N."/>
            <person name="Veneault-Fourrey C."/>
            <person name="LaButti K."/>
            <person name="Lindquist E.A."/>
            <person name="Lipzen A."/>
            <person name="Lundell T."/>
            <person name="Morin E."/>
            <person name="Murat C."/>
            <person name="Riley R."/>
            <person name="Ohm R."/>
            <person name="Sun H."/>
            <person name="Tunlid A."/>
            <person name="Henrissat B."/>
            <person name="Grigoriev I.V."/>
            <person name="Hibbett D.S."/>
            <person name="Martin F."/>
        </authorList>
    </citation>
    <scope>NUCLEOTIDE SEQUENCE [LARGE SCALE GENOMIC DNA]</scope>
    <source>
        <strain evidence="2 3">FD-317 M1</strain>
    </source>
</reference>
<protein>
    <submittedName>
        <fullName evidence="2">Uncharacterized protein</fullName>
    </submittedName>
</protein>
<sequence>MEADGSDGTKISAPNDAKSPEAEIELNTTNDANGPKTMHIPSPTESPKTAPKPNSGLAPKPSSAPAPTRRVVHSIVASLKVPRTVPVPPESEFSATPAANMKSVKGKKPLVRDLPMTLATGYAITRRNLFAADYLKTHSPTNREFSRIWQELPAEQHSFQVWDSRARKLAKESKTGKLNNAGASSSKVTATVDENDKENAATS</sequence>
<dbReference type="AlphaFoldDB" id="A0A0D0AL34"/>
<dbReference type="Proteomes" id="UP000053593">
    <property type="component" value="Unassembled WGS sequence"/>
</dbReference>
<dbReference type="HOGENOM" id="CLU_1267019_0_0_1"/>
<dbReference type="OrthoDB" id="3069701at2759"/>
<organism evidence="2 3">
    <name type="scientific">Collybiopsis luxurians FD-317 M1</name>
    <dbReference type="NCBI Taxonomy" id="944289"/>
    <lineage>
        <taxon>Eukaryota</taxon>
        <taxon>Fungi</taxon>
        <taxon>Dikarya</taxon>
        <taxon>Basidiomycota</taxon>
        <taxon>Agaricomycotina</taxon>
        <taxon>Agaricomycetes</taxon>
        <taxon>Agaricomycetidae</taxon>
        <taxon>Agaricales</taxon>
        <taxon>Marasmiineae</taxon>
        <taxon>Omphalotaceae</taxon>
        <taxon>Collybiopsis</taxon>
        <taxon>Collybiopsis luxurians</taxon>
    </lineage>
</organism>
<feature type="region of interest" description="Disordered" evidence="1">
    <location>
        <begin position="171"/>
        <end position="203"/>
    </location>
</feature>
<feature type="region of interest" description="Disordered" evidence="1">
    <location>
        <begin position="85"/>
        <end position="104"/>
    </location>
</feature>
<name>A0A0D0AL34_9AGAR</name>
<dbReference type="EMBL" id="KN834878">
    <property type="protein sequence ID" value="KIK50950.1"/>
    <property type="molecule type" value="Genomic_DNA"/>
</dbReference>
<gene>
    <name evidence="2" type="ORF">GYMLUDRAFT_78393</name>
</gene>
<proteinExistence type="predicted"/>
<evidence type="ECO:0000256" key="1">
    <source>
        <dbReference type="SAM" id="MobiDB-lite"/>
    </source>
</evidence>